<dbReference type="CDD" id="cd11041">
    <property type="entry name" value="CYP503A1-like"/>
    <property type="match status" value="1"/>
</dbReference>
<comment type="caution">
    <text evidence="15">The sequence shown here is derived from an EMBL/GenBank/DDBJ whole genome shotgun (WGS) entry which is preliminary data.</text>
</comment>
<evidence type="ECO:0000256" key="13">
    <source>
        <dbReference type="PIRSR" id="PIRSR602403-1"/>
    </source>
</evidence>
<feature type="transmembrane region" description="Helical" evidence="14">
    <location>
        <begin position="12"/>
        <end position="31"/>
    </location>
</feature>
<comment type="cofactor">
    <cofactor evidence="1 13">
        <name>heme</name>
        <dbReference type="ChEBI" id="CHEBI:30413"/>
    </cofactor>
</comment>
<dbReference type="InterPro" id="IPR036396">
    <property type="entry name" value="Cyt_P450_sf"/>
</dbReference>
<organism evidence="15 16">
    <name type="scientific">Dendryphion nanum</name>
    <dbReference type="NCBI Taxonomy" id="256645"/>
    <lineage>
        <taxon>Eukaryota</taxon>
        <taxon>Fungi</taxon>
        <taxon>Dikarya</taxon>
        <taxon>Ascomycota</taxon>
        <taxon>Pezizomycotina</taxon>
        <taxon>Dothideomycetes</taxon>
        <taxon>Pleosporomycetidae</taxon>
        <taxon>Pleosporales</taxon>
        <taxon>Torulaceae</taxon>
        <taxon>Dendryphion</taxon>
    </lineage>
</organism>
<evidence type="ECO:0000313" key="16">
    <source>
        <dbReference type="Proteomes" id="UP000700596"/>
    </source>
</evidence>
<protein>
    <submittedName>
        <fullName evidence="15">Cytochrome P450</fullName>
    </submittedName>
</protein>
<evidence type="ECO:0000256" key="10">
    <source>
        <dbReference type="ARBA" id="ARBA00023004"/>
    </source>
</evidence>
<gene>
    <name evidence="15" type="ORF">B0J11DRAFT_576594</name>
</gene>
<evidence type="ECO:0000256" key="5">
    <source>
        <dbReference type="ARBA" id="ARBA00022617"/>
    </source>
</evidence>
<evidence type="ECO:0000256" key="2">
    <source>
        <dbReference type="ARBA" id="ARBA00004370"/>
    </source>
</evidence>
<evidence type="ECO:0000256" key="7">
    <source>
        <dbReference type="ARBA" id="ARBA00022723"/>
    </source>
</evidence>
<dbReference type="Proteomes" id="UP000700596">
    <property type="component" value="Unassembled WGS sequence"/>
</dbReference>
<evidence type="ECO:0000256" key="3">
    <source>
        <dbReference type="ARBA" id="ARBA00004685"/>
    </source>
</evidence>
<sequence length="500" mass="57087">MHNMGFEHGENTGSALLLVLVVGVALLLYHASTSTWLPPFEKQLANFHPAFAQGLAVFHDFRLGKFYKPWKSGPPVVLVTSKKHIAEFSEVTCLSQQAVYADMFGFKHTMENLEHDRLDHKVVRNRFNNRLLEVKGPAHLEALYPNFVSRFEDSWNKAMKNGRAVKGGGISIPATNMCRNLSTRMISLIFFGERLTSDETFVGELMQYSRDMVNCMIAFQITPEFLSPIIHRIITRGGRAMKSLTRQFTDIMGTGRTSWNETKSIKECTILHNMTTLSESSSYWTGPAMNAQNMLGIWFAASHQPWMNLNFILLEVCARPDWQEALRREIEDNGPLDDYRKLDGLQLLDSFMKETVRLHPLDTLGIRRKAVLPYNFTDGTIKVPQGATVCVPAYDMLHDPSRYPNPQKFDGARFIPKNQTNDQVRFTKVAHDFPMWGYGSLACPGRFHAALVIKVVLSQLLMRYDMSLESEKAGRKWSWETFAMPYESTRIVLRERSQVS</sequence>
<dbReference type="AlphaFoldDB" id="A0A9P9EF86"/>
<dbReference type="Gene3D" id="1.10.630.10">
    <property type="entry name" value="Cytochrome P450"/>
    <property type="match status" value="1"/>
</dbReference>
<keyword evidence="5 13" id="KW-0349">Heme</keyword>
<dbReference type="GO" id="GO:0004497">
    <property type="term" value="F:monooxygenase activity"/>
    <property type="evidence" value="ECO:0007669"/>
    <property type="project" value="UniProtKB-KW"/>
</dbReference>
<keyword evidence="10 13" id="KW-0408">Iron</keyword>
<dbReference type="GO" id="GO:0005506">
    <property type="term" value="F:iron ion binding"/>
    <property type="evidence" value="ECO:0007669"/>
    <property type="project" value="InterPro"/>
</dbReference>
<dbReference type="GO" id="GO:0016705">
    <property type="term" value="F:oxidoreductase activity, acting on paired donors, with incorporation or reduction of molecular oxygen"/>
    <property type="evidence" value="ECO:0007669"/>
    <property type="project" value="InterPro"/>
</dbReference>
<keyword evidence="9" id="KW-0560">Oxidoreductase</keyword>
<evidence type="ECO:0000313" key="15">
    <source>
        <dbReference type="EMBL" id="KAH7136041.1"/>
    </source>
</evidence>
<dbReference type="GO" id="GO:0020037">
    <property type="term" value="F:heme binding"/>
    <property type="evidence" value="ECO:0007669"/>
    <property type="project" value="InterPro"/>
</dbReference>
<dbReference type="OrthoDB" id="1844152at2759"/>
<evidence type="ECO:0000256" key="12">
    <source>
        <dbReference type="ARBA" id="ARBA00023136"/>
    </source>
</evidence>
<dbReference type="PANTHER" id="PTHR46206:SF5">
    <property type="entry name" value="P450, PUTATIVE (EUROFUNG)-RELATED"/>
    <property type="match status" value="1"/>
</dbReference>
<dbReference type="SUPFAM" id="SSF48264">
    <property type="entry name" value="Cytochrome P450"/>
    <property type="match status" value="1"/>
</dbReference>
<comment type="subcellular location">
    <subcellularLocation>
        <location evidence="2">Membrane</location>
    </subcellularLocation>
</comment>
<evidence type="ECO:0000256" key="14">
    <source>
        <dbReference type="SAM" id="Phobius"/>
    </source>
</evidence>
<evidence type="ECO:0000256" key="4">
    <source>
        <dbReference type="ARBA" id="ARBA00010617"/>
    </source>
</evidence>
<dbReference type="Pfam" id="PF00067">
    <property type="entry name" value="p450"/>
    <property type="match status" value="1"/>
</dbReference>
<keyword evidence="12 14" id="KW-0472">Membrane</keyword>
<comment type="pathway">
    <text evidence="3">Mycotoxin biosynthesis.</text>
</comment>
<feature type="binding site" description="axial binding residue" evidence="13">
    <location>
        <position position="443"/>
    </location>
    <ligand>
        <name>heme</name>
        <dbReference type="ChEBI" id="CHEBI:30413"/>
    </ligand>
    <ligandPart>
        <name>Fe</name>
        <dbReference type="ChEBI" id="CHEBI:18248"/>
    </ligandPart>
</feature>
<dbReference type="InterPro" id="IPR002403">
    <property type="entry name" value="Cyt_P450_E_grp-IV"/>
</dbReference>
<accession>A0A9P9EF86</accession>
<dbReference type="EMBL" id="JAGMWT010000002">
    <property type="protein sequence ID" value="KAH7136041.1"/>
    <property type="molecule type" value="Genomic_DNA"/>
</dbReference>
<dbReference type="GO" id="GO:0016020">
    <property type="term" value="C:membrane"/>
    <property type="evidence" value="ECO:0007669"/>
    <property type="project" value="UniProtKB-SubCell"/>
</dbReference>
<keyword evidence="6 14" id="KW-0812">Transmembrane</keyword>
<keyword evidence="8 14" id="KW-1133">Transmembrane helix</keyword>
<evidence type="ECO:0000256" key="8">
    <source>
        <dbReference type="ARBA" id="ARBA00022989"/>
    </source>
</evidence>
<keyword evidence="11" id="KW-0503">Monooxygenase</keyword>
<evidence type="ECO:0000256" key="1">
    <source>
        <dbReference type="ARBA" id="ARBA00001971"/>
    </source>
</evidence>
<comment type="similarity">
    <text evidence="4">Belongs to the cytochrome P450 family.</text>
</comment>
<evidence type="ECO:0000256" key="9">
    <source>
        <dbReference type="ARBA" id="ARBA00023002"/>
    </source>
</evidence>
<dbReference type="PRINTS" id="PR00465">
    <property type="entry name" value="EP450IV"/>
</dbReference>
<dbReference type="InterPro" id="IPR001128">
    <property type="entry name" value="Cyt_P450"/>
</dbReference>
<proteinExistence type="inferred from homology"/>
<evidence type="ECO:0000256" key="6">
    <source>
        <dbReference type="ARBA" id="ARBA00022692"/>
    </source>
</evidence>
<dbReference type="PANTHER" id="PTHR46206">
    <property type="entry name" value="CYTOCHROME P450"/>
    <property type="match status" value="1"/>
</dbReference>
<reference evidence="15" key="1">
    <citation type="journal article" date="2021" name="Nat. Commun.">
        <title>Genetic determinants of endophytism in the Arabidopsis root mycobiome.</title>
        <authorList>
            <person name="Mesny F."/>
            <person name="Miyauchi S."/>
            <person name="Thiergart T."/>
            <person name="Pickel B."/>
            <person name="Atanasova L."/>
            <person name="Karlsson M."/>
            <person name="Huettel B."/>
            <person name="Barry K.W."/>
            <person name="Haridas S."/>
            <person name="Chen C."/>
            <person name="Bauer D."/>
            <person name="Andreopoulos W."/>
            <person name="Pangilinan J."/>
            <person name="LaButti K."/>
            <person name="Riley R."/>
            <person name="Lipzen A."/>
            <person name="Clum A."/>
            <person name="Drula E."/>
            <person name="Henrissat B."/>
            <person name="Kohler A."/>
            <person name="Grigoriev I.V."/>
            <person name="Martin F.M."/>
            <person name="Hacquard S."/>
        </authorList>
    </citation>
    <scope>NUCLEOTIDE SEQUENCE</scope>
    <source>
        <strain evidence="15">MPI-CAGE-CH-0243</strain>
    </source>
</reference>
<keyword evidence="16" id="KW-1185">Reference proteome</keyword>
<evidence type="ECO:0000256" key="11">
    <source>
        <dbReference type="ARBA" id="ARBA00023033"/>
    </source>
</evidence>
<keyword evidence="7 13" id="KW-0479">Metal-binding</keyword>
<name>A0A9P9EF86_9PLEO</name>